<comment type="caution">
    <text evidence="1">The sequence shown here is derived from an EMBL/GenBank/DDBJ whole genome shotgun (WGS) entry which is preliminary data.</text>
</comment>
<reference evidence="1 2" key="1">
    <citation type="submission" date="2023-10" db="EMBL/GenBank/DDBJ databases">
        <authorList>
            <person name="Maclean D."/>
            <person name="Macfadyen A."/>
        </authorList>
    </citation>
    <scope>NUCLEOTIDE SEQUENCE [LARGE SCALE GENOMIC DNA]</scope>
</reference>
<accession>A0AAV1HW36</accession>
<dbReference type="EMBL" id="CAUYUE010000003">
    <property type="protein sequence ID" value="CAK0754601.1"/>
    <property type="molecule type" value="Genomic_DNA"/>
</dbReference>
<name>A0AAV1HW36_9CHLO</name>
<gene>
    <name evidence="1" type="ORF">CVIRNUC_002310</name>
</gene>
<sequence>MIVRLAQMGPVKCHWRGICDTQVGRCYAHSTMPGIIAISRMSRRSRHRLRPVKAESQLQDLIVGGALFTAVSAALVNGLKGEPKVCDLCQGVGGTKCFACEGLGSQKAPSEKKLAPGGLKRDFLGRVSDPQACRVCGGSGTNLCSKCKGSGYLSSL</sequence>
<dbReference type="Proteomes" id="UP001314263">
    <property type="component" value="Unassembled WGS sequence"/>
</dbReference>
<keyword evidence="2" id="KW-1185">Reference proteome</keyword>
<evidence type="ECO:0000313" key="2">
    <source>
        <dbReference type="Proteomes" id="UP001314263"/>
    </source>
</evidence>
<dbReference type="AlphaFoldDB" id="A0AAV1HW36"/>
<organism evidence="1 2">
    <name type="scientific">Coccomyxa viridis</name>
    <dbReference type="NCBI Taxonomy" id="1274662"/>
    <lineage>
        <taxon>Eukaryota</taxon>
        <taxon>Viridiplantae</taxon>
        <taxon>Chlorophyta</taxon>
        <taxon>core chlorophytes</taxon>
        <taxon>Trebouxiophyceae</taxon>
        <taxon>Trebouxiophyceae incertae sedis</taxon>
        <taxon>Coccomyxaceae</taxon>
        <taxon>Coccomyxa</taxon>
    </lineage>
</organism>
<proteinExistence type="predicted"/>
<evidence type="ECO:0000313" key="1">
    <source>
        <dbReference type="EMBL" id="CAK0754601.1"/>
    </source>
</evidence>
<protein>
    <submittedName>
        <fullName evidence="1">Uncharacterized protein</fullName>
    </submittedName>
</protein>